<keyword evidence="2" id="KW-1185">Reference proteome</keyword>
<name>A0A4U5NU08_STECR</name>
<accession>A0A4U5NU08</accession>
<evidence type="ECO:0000313" key="1">
    <source>
        <dbReference type="EMBL" id="TKR86680.1"/>
    </source>
</evidence>
<evidence type="ECO:0000313" key="2">
    <source>
        <dbReference type="Proteomes" id="UP000298663"/>
    </source>
</evidence>
<organism evidence="1 2">
    <name type="scientific">Steinernema carpocapsae</name>
    <name type="common">Entomopathogenic nematode</name>
    <dbReference type="NCBI Taxonomy" id="34508"/>
    <lineage>
        <taxon>Eukaryota</taxon>
        <taxon>Metazoa</taxon>
        <taxon>Ecdysozoa</taxon>
        <taxon>Nematoda</taxon>
        <taxon>Chromadorea</taxon>
        <taxon>Rhabditida</taxon>
        <taxon>Tylenchina</taxon>
        <taxon>Panagrolaimomorpha</taxon>
        <taxon>Strongyloidoidea</taxon>
        <taxon>Steinernematidae</taxon>
        <taxon>Steinernema</taxon>
    </lineage>
</organism>
<comment type="caution">
    <text evidence="1">The sequence shown here is derived from an EMBL/GenBank/DDBJ whole genome shotgun (WGS) entry which is preliminary data.</text>
</comment>
<protein>
    <submittedName>
        <fullName evidence="1">Uncharacterized protein</fullName>
    </submittedName>
</protein>
<dbReference type="EMBL" id="AZBU02000003">
    <property type="protein sequence ID" value="TKR86680.1"/>
    <property type="molecule type" value="Genomic_DNA"/>
</dbReference>
<reference evidence="1 2" key="1">
    <citation type="journal article" date="2015" name="Genome Biol.">
        <title>Comparative genomics of Steinernema reveals deeply conserved gene regulatory networks.</title>
        <authorList>
            <person name="Dillman A.R."/>
            <person name="Macchietto M."/>
            <person name="Porter C.F."/>
            <person name="Rogers A."/>
            <person name="Williams B."/>
            <person name="Antoshechkin I."/>
            <person name="Lee M.M."/>
            <person name="Goodwin Z."/>
            <person name="Lu X."/>
            <person name="Lewis E.E."/>
            <person name="Goodrich-Blair H."/>
            <person name="Stock S.P."/>
            <person name="Adams B.J."/>
            <person name="Sternberg P.W."/>
            <person name="Mortazavi A."/>
        </authorList>
    </citation>
    <scope>NUCLEOTIDE SEQUENCE [LARGE SCALE GENOMIC DNA]</scope>
    <source>
        <strain evidence="1 2">ALL</strain>
    </source>
</reference>
<reference evidence="1 2" key="2">
    <citation type="journal article" date="2019" name="G3 (Bethesda)">
        <title>Hybrid Assembly of the Genome of the Entomopathogenic Nematode Steinernema carpocapsae Identifies the X-Chromosome.</title>
        <authorList>
            <person name="Serra L."/>
            <person name="Macchietto M."/>
            <person name="Macias-Munoz A."/>
            <person name="McGill C.J."/>
            <person name="Rodriguez I.M."/>
            <person name="Rodriguez B."/>
            <person name="Murad R."/>
            <person name="Mortazavi A."/>
        </authorList>
    </citation>
    <scope>NUCLEOTIDE SEQUENCE [LARGE SCALE GENOMIC DNA]</scope>
    <source>
        <strain evidence="1 2">ALL</strain>
    </source>
</reference>
<sequence>MIKDKRQGFRRVTSHGSIAREAAATREIHVFRTLLRRTPTQKTLHSRVLSTSRVSSFYQLRTLHALGSGFQLSSNCRRSENTTQVPTIPMKPHALKKQSGRKHELCFPAVQNVKLGKRAEIMRSTVGASASAIR</sequence>
<gene>
    <name evidence="1" type="ORF">L596_011221</name>
</gene>
<proteinExistence type="predicted"/>
<dbReference type="Proteomes" id="UP000298663">
    <property type="component" value="Unassembled WGS sequence"/>
</dbReference>
<dbReference type="AlphaFoldDB" id="A0A4U5NU08"/>